<dbReference type="PROSITE" id="PS50850">
    <property type="entry name" value="MFS"/>
    <property type="match status" value="1"/>
</dbReference>
<comment type="subcellular location">
    <subcellularLocation>
        <location evidence="1">Cell membrane</location>
        <topology evidence="1">Multi-pass membrane protein</topology>
    </subcellularLocation>
</comment>
<feature type="transmembrane region" description="Helical" evidence="7">
    <location>
        <begin position="367"/>
        <end position="396"/>
    </location>
</feature>
<dbReference type="Gene3D" id="1.20.1720.10">
    <property type="entry name" value="Multidrug resistance protein D"/>
    <property type="match status" value="1"/>
</dbReference>
<evidence type="ECO:0000256" key="6">
    <source>
        <dbReference type="ARBA" id="ARBA00023136"/>
    </source>
</evidence>
<organism evidence="9 10">
    <name type="scientific">Janibacter terrae</name>
    <dbReference type="NCBI Taxonomy" id="103817"/>
    <lineage>
        <taxon>Bacteria</taxon>
        <taxon>Bacillati</taxon>
        <taxon>Actinomycetota</taxon>
        <taxon>Actinomycetes</taxon>
        <taxon>Micrococcales</taxon>
        <taxon>Intrasporangiaceae</taxon>
        <taxon>Janibacter</taxon>
    </lineage>
</organism>
<feature type="transmembrane region" description="Helical" evidence="7">
    <location>
        <begin position="431"/>
        <end position="452"/>
    </location>
</feature>
<name>A0ABZ2FBN1_9MICO</name>
<accession>A0ABZ2FBN1</accession>
<reference evidence="9 10" key="1">
    <citation type="submission" date="2022-09" db="EMBL/GenBank/DDBJ databases">
        <title>Complete genome sequence of Janibacter terrae strain COS04-44, PCL-degrading bacteria isolated from oil spilled coast.</title>
        <authorList>
            <person name="Park H."/>
            <person name="Kim J.Y."/>
            <person name="An S.H."/>
            <person name="Lee C.M."/>
            <person name="Weon H.-Y."/>
        </authorList>
    </citation>
    <scope>NUCLEOTIDE SEQUENCE [LARGE SCALE GENOMIC DNA]</scope>
    <source>
        <strain evidence="9 10">COS04-44</strain>
    </source>
</reference>
<keyword evidence="6 7" id="KW-0472">Membrane</keyword>
<keyword evidence="2" id="KW-0813">Transport</keyword>
<gene>
    <name evidence="9" type="ORF">N5P18_08615</name>
</gene>
<feature type="transmembrane region" description="Helical" evidence="7">
    <location>
        <begin position="149"/>
        <end position="170"/>
    </location>
</feature>
<feature type="transmembrane region" description="Helical" evidence="7">
    <location>
        <begin position="304"/>
        <end position="327"/>
    </location>
</feature>
<dbReference type="Gene3D" id="1.20.1250.20">
    <property type="entry name" value="MFS general substrate transporter like domains"/>
    <property type="match status" value="1"/>
</dbReference>
<evidence type="ECO:0000313" key="10">
    <source>
        <dbReference type="Proteomes" id="UP001381003"/>
    </source>
</evidence>
<dbReference type="PANTHER" id="PTHR42718">
    <property type="entry name" value="MAJOR FACILITATOR SUPERFAMILY MULTIDRUG TRANSPORTER MFSC"/>
    <property type="match status" value="1"/>
</dbReference>
<dbReference type="InterPro" id="IPR020846">
    <property type="entry name" value="MFS_dom"/>
</dbReference>
<feature type="transmembrane region" description="Helical" evidence="7">
    <location>
        <begin position="59"/>
        <end position="79"/>
    </location>
</feature>
<keyword evidence="3" id="KW-1003">Cell membrane</keyword>
<feature type="transmembrane region" description="Helical" evidence="7">
    <location>
        <begin position="339"/>
        <end position="361"/>
    </location>
</feature>
<feature type="transmembrane region" description="Helical" evidence="7">
    <location>
        <begin position="26"/>
        <end position="47"/>
    </location>
</feature>
<evidence type="ECO:0000256" key="2">
    <source>
        <dbReference type="ARBA" id="ARBA00022448"/>
    </source>
</evidence>
<dbReference type="SUPFAM" id="SSF103473">
    <property type="entry name" value="MFS general substrate transporter"/>
    <property type="match status" value="1"/>
</dbReference>
<keyword evidence="4 7" id="KW-0812">Transmembrane</keyword>
<evidence type="ECO:0000256" key="1">
    <source>
        <dbReference type="ARBA" id="ARBA00004651"/>
    </source>
</evidence>
<evidence type="ECO:0000259" key="8">
    <source>
        <dbReference type="PROSITE" id="PS50850"/>
    </source>
</evidence>
<evidence type="ECO:0000256" key="5">
    <source>
        <dbReference type="ARBA" id="ARBA00022989"/>
    </source>
</evidence>
<feature type="transmembrane region" description="Helical" evidence="7">
    <location>
        <begin position="207"/>
        <end position="229"/>
    </location>
</feature>
<proteinExistence type="predicted"/>
<evidence type="ECO:0000256" key="7">
    <source>
        <dbReference type="SAM" id="Phobius"/>
    </source>
</evidence>
<dbReference type="Proteomes" id="UP001381003">
    <property type="component" value="Chromosome"/>
</dbReference>
<feature type="domain" description="Major facilitator superfamily (MFS) profile" evidence="8">
    <location>
        <begin position="25"/>
        <end position="456"/>
    </location>
</feature>
<dbReference type="EMBL" id="CP104874">
    <property type="protein sequence ID" value="WWF03775.1"/>
    <property type="molecule type" value="Genomic_DNA"/>
</dbReference>
<evidence type="ECO:0000256" key="4">
    <source>
        <dbReference type="ARBA" id="ARBA00022692"/>
    </source>
</evidence>
<feature type="transmembrane region" description="Helical" evidence="7">
    <location>
        <begin position="176"/>
        <end position="195"/>
    </location>
</feature>
<dbReference type="InterPro" id="IPR011701">
    <property type="entry name" value="MFS"/>
</dbReference>
<dbReference type="InterPro" id="IPR036259">
    <property type="entry name" value="MFS_trans_sf"/>
</dbReference>
<keyword evidence="10" id="KW-1185">Reference proteome</keyword>
<feature type="transmembrane region" description="Helical" evidence="7">
    <location>
        <begin position="91"/>
        <end position="109"/>
    </location>
</feature>
<dbReference type="PANTHER" id="PTHR42718:SF46">
    <property type="entry name" value="BLR6921 PROTEIN"/>
    <property type="match status" value="1"/>
</dbReference>
<keyword evidence="5 7" id="KW-1133">Transmembrane helix</keyword>
<evidence type="ECO:0000313" key="9">
    <source>
        <dbReference type="EMBL" id="WWF03775.1"/>
    </source>
</evidence>
<sequence length="474" mass="47803">MRHEGAEPEVRAGAGTPTRPPGRTAYLALLSVTSLGTISSTVMSAPINEIAATIGATDRGIVLAVSAFTIAMVVTSPVAGWLADRMGPRRYLFVSLGLMVLGQGMAGISDDLTTLVVARTVQGVACSGIPACVQYLLSMHWPHQRRRSMAAWASAIGMGQAVGPVTGGAVAQAFGWRWVFGAAALVVVVVLAVLLRSLPHDRPTPTVALMDMRALVALTVGAGLLAVGLTGMGQGWPGASAALTAVAVTLLAVVLRPGRRPPVLGEVGRDPAYAVTTLAASAAMATMGITLVSVPVYMGTVLALGPGVIGASTLTLAVGMVTFAPVAGRIAGRVGTSRTLAGGLVLIIAATTGLGVAEAWITTVSALAVLLVLLFGVGCGIATVQSMAAVALLDVAGGSGSAMGVHNIGRFSGLCAGYAWLALTLPHDEPVLVHIGSAGVAMVSLMAMLVTSARRQGLSGRRAPEPGRPAPTSR</sequence>
<feature type="transmembrane region" description="Helical" evidence="7">
    <location>
        <begin position="275"/>
        <end position="298"/>
    </location>
</feature>
<evidence type="ECO:0000256" key="3">
    <source>
        <dbReference type="ARBA" id="ARBA00022475"/>
    </source>
</evidence>
<dbReference type="RefSeq" id="WP_068328598.1">
    <property type="nucleotide sequence ID" value="NZ_CP104874.1"/>
</dbReference>
<protein>
    <submittedName>
        <fullName evidence="9">MFS transporter</fullName>
    </submittedName>
</protein>
<dbReference type="Pfam" id="PF07690">
    <property type="entry name" value="MFS_1"/>
    <property type="match status" value="1"/>
</dbReference>
<feature type="transmembrane region" description="Helical" evidence="7">
    <location>
        <begin position="235"/>
        <end position="255"/>
    </location>
</feature>